<sequence length="192" mass="21103">MPASKQNKKAVANSAGTPATYMCEYALQAHKLCLLGATDAQLADFFEVDIDTLDNWKATHLEFADTLQKGKYYADSVVAASLYDKAKGYKIKKQVPVKLVTKTPVLDKDGEPTRFVEQTERVEVVEVEEDVPADKSAAVFWLENRQPREWRDKSPADAPGAASASHTVKIEIINSGPAPVNSEKDIALTQHV</sequence>
<protein>
    <recommendedName>
        <fullName evidence="3">Terminase</fullName>
    </recommendedName>
</protein>
<organism evidence="1 2">
    <name type="scientific">Mucilaginibacter hurinus</name>
    <dbReference type="NCBI Taxonomy" id="2201324"/>
    <lineage>
        <taxon>Bacteria</taxon>
        <taxon>Pseudomonadati</taxon>
        <taxon>Bacteroidota</taxon>
        <taxon>Sphingobacteriia</taxon>
        <taxon>Sphingobacteriales</taxon>
        <taxon>Sphingobacteriaceae</taxon>
        <taxon>Mucilaginibacter</taxon>
    </lineage>
</organism>
<gene>
    <name evidence="1" type="ORF">DJ568_15455</name>
</gene>
<proteinExistence type="predicted"/>
<dbReference type="OrthoDB" id="5868871at2"/>
<accession>A0A367GKC7</accession>
<dbReference type="RefSeq" id="WP_114006197.1">
    <property type="nucleotide sequence ID" value="NZ_QGDC01000009.1"/>
</dbReference>
<dbReference type="Proteomes" id="UP000253209">
    <property type="component" value="Unassembled WGS sequence"/>
</dbReference>
<evidence type="ECO:0000313" key="1">
    <source>
        <dbReference type="EMBL" id="RCH53934.1"/>
    </source>
</evidence>
<evidence type="ECO:0008006" key="3">
    <source>
        <dbReference type="Google" id="ProtNLM"/>
    </source>
</evidence>
<evidence type="ECO:0000313" key="2">
    <source>
        <dbReference type="Proteomes" id="UP000253209"/>
    </source>
</evidence>
<keyword evidence="2" id="KW-1185">Reference proteome</keyword>
<name>A0A367GKC7_9SPHI</name>
<dbReference type="EMBL" id="QGDC01000009">
    <property type="protein sequence ID" value="RCH53934.1"/>
    <property type="molecule type" value="Genomic_DNA"/>
</dbReference>
<dbReference type="AlphaFoldDB" id="A0A367GKC7"/>
<reference evidence="1 2" key="1">
    <citation type="submission" date="2018-05" db="EMBL/GenBank/DDBJ databases">
        <title>Mucilaginibacter hurinus sp. nov., isolated from briquette warehouse soil.</title>
        <authorList>
            <person name="Choi L."/>
        </authorList>
    </citation>
    <scope>NUCLEOTIDE SEQUENCE [LARGE SCALE GENOMIC DNA]</scope>
    <source>
        <strain evidence="1 2">ZR32</strain>
    </source>
</reference>
<comment type="caution">
    <text evidence="1">The sequence shown here is derived from an EMBL/GenBank/DDBJ whole genome shotgun (WGS) entry which is preliminary data.</text>
</comment>